<organism evidence="1">
    <name type="scientific">uncultured Caudovirales phage</name>
    <dbReference type="NCBI Taxonomy" id="2100421"/>
    <lineage>
        <taxon>Viruses</taxon>
        <taxon>Duplodnaviria</taxon>
        <taxon>Heunggongvirae</taxon>
        <taxon>Uroviricota</taxon>
        <taxon>Caudoviricetes</taxon>
        <taxon>Peduoviridae</taxon>
        <taxon>Maltschvirus</taxon>
        <taxon>Maltschvirus maltsch</taxon>
    </lineage>
</organism>
<sequence>MNEVQIINDLQTMTLKEITDLLCVRHNDAMRIVEKMIENHEFGTATKISYQLAKGNGATQTIETYSLNKRQSIAVSARLNTSLLMRIIDRWQELENKPLTIVDYARALVESHDRIQALEKDQEITNVAIKDLRSDVRWIEDRLEREIENKKLYGWSK</sequence>
<reference evidence="1" key="1">
    <citation type="submission" date="2020-04" db="EMBL/GenBank/DDBJ databases">
        <authorList>
            <person name="Chiriac C."/>
            <person name="Salcher M."/>
            <person name="Ghai R."/>
            <person name="Kavagutti S V."/>
        </authorList>
    </citation>
    <scope>NUCLEOTIDE SEQUENCE</scope>
</reference>
<dbReference type="EMBL" id="LR796257">
    <property type="protein sequence ID" value="CAB4132025.1"/>
    <property type="molecule type" value="Genomic_DNA"/>
</dbReference>
<gene>
    <name evidence="1" type="ORF">UFOVP136_14</name>
</gene>
<evidence type="ECO:0000313" key="1">
    <source>
        <dbReference type="EMBL" id="CAB4132025.1"/>
    </source>
</evidence>
<accession>A0A6J5LDH2</accession>
<proteinExistence type="predicted"/>
<name>A0A6J5LDH2_9CAUD</name>
<protein>
    <submittedName>
        <fullName evidence="1">Bacteriophage regulatory protein, Rha family</fullName>
    </submittedName>
</protein>